<dbReference type="PANTHER" id="PTHR43235:SF1">
    <property type="entry name" value="GLUTAMINE AMIDOTRANSFERASE PB2B2.05-RELATED"/>
    <property type="match status" value="1"/>
</dbReference>
<organism evidence="1 2">
    <name type="scientific">Terriglobus aquaticus</name>
    <dbReference type="NCBI Taxonomy" id="940139"/>
    <lineage>
        <taxon>Bacteria</taxon>
        <taxon>Pseudomonadati</taxon>
        <taxon>Acidobacteriota</taxon>
        <taxon>Terriglobia</taxon>
        <taxon>Terriglobales</taxon>
        <taxon>Acidobacteriaceae</taxon>
        <taxon>Terriglobus</taxon>
    </lineage>
</organism>
<dbReference type="Proteomes" id="UP001634747">
    <property type="component" value="Unassembled WGS sequence"/>
</dbReference>
<dbReference type="InterPro" id="IPR011697">
    <property type="entry name" value="Peptidase_C26"/>
</dbReference>
<dbReference type="Pfam" id="PF07722">
    <property type="entry name" value="Peptidase_C26"/>
    <property type="match status" value="1"/>
</dbReference>
<dbReference type="SUPFAM" id="SSF52317">
    <property type="entry name" value="Class I glutamine amidotransferase-like"/>
    <property type="match status" value="1"/>
</dbReference>
<keyword evidence="1" id="KW-0378">Hydrolase</keyword>
<dbReference type="PROSITE" id="PS51273">
    <property type="entry name" value="GATASE_TYPE_1"/>
    <property type="match status" value="1"/>
</dbReference>
<protein>
    <submittedName>
        <fullName evidence="1">Gamma-glutamyl-gamma-aminobutyrate hydrolase family protein</fullName>
    </submittedName>
</protein>
<dbReference type="InterPro" id="IPR029062">
    <property type="entry name" value="Class_I_gatase-like"/>
</dbReference>
<dbReference type="RefSeq" id="WP_263414221.1">
    <property type="nucleotide sequence ID" value="NZ_BAABBH010000001.1"/>
</dbReference>
<keyword evidence="2" id="KW-1185">Reference proteome</keyword>
<evidence type="ECO:0000313" key="1">
    <source>
        <dbReference type="EMBL" id="MFN2974208.1"/>
    </source>
</evidence>
<comment type="caution">
    <text evidence="1">The sequence shown here is derived from an EMBL/GenBank/DDBJ whole genome shotgun (WGS) entry which is preliminary data.</text>
</comment>
<name>A0ABW9KG72_9BACT</name>
<dbReference type="CDD" id="cd01745">
    <property type="entry name" value="GATase1_2"/>
    <property type="match status" value="1"/>
</dbReference>
<dbReference type="GO" id="GO:0016787">
    <property type="term" value="F:hydrolase activity"/>
    <property type="evidence" value="ECO:0007669"/>
    <property type="project" value="UniProtKB-KW"/>
</dbReference>
<dbReference type="Gene3D" id="3.40.50.880">
    <property type="match status" value="1"/>
</dbReference>
<proteinExistence type="predicted"/>
<dbReference type="PANTHER" id="PTHR43235">
    <property type="entry name" value="GLUTAMINE AMIDOTRANSFERASE PB2B2.05-RELATED"/>
    <property type="match status" value="1"/>
</dbReference>
<dbReference type="EMBL" id="JBJYXY010000001">
    <property type="protein sequence ID" value="MFN2974208.1"/>
    <property type="molecule type" value="Genomic_DNA"/>
</dbReference>
<sequence>MRPTILIPSPTSFDPEYNQQCWPEYAAAVQQCGGTAVAVPLNATEPELLRLAEIAQGILLPGSGADVLPARYGHEAEPETNPADAERERVDMLLLELAERNQMPTLAVCFGLQSLNVYRGGTLVQHLQPVPVNHRAGRAVAEAHSSVVAAESHLGRILSAAQDVSPDAADGFLRLMVNSSHHQAVGVPGDGLRVSARSTQDGVIEAVEDPSHPFLVGVQWHPERTIDRSDASRHLVGALVAAAVRHG</sequence>
<evidence type="ECO:0000313" key="2">
    <source>
        <dbReference type="Proteomes" id="UP001634747"/>
    </source>
</evidence>
<dbReference type="InterPro" id="IPR044668">
    <property type="entry name" value="PuuD-like"/>
</dbReference>
<reference evidence="1 2" key="1">
    <citation type="submission" date="2024-12" db="EMBL/GenBank/DDBJ databases">
        <authorList>
            <person name="Lee Y."/>
        </authorList>
    </citation>
    <scope>NUCLEOTIDE SEQUENCE [LARGE SCALE GENOMIC DNA]</scope>
    <source>
        <strain evidence="1 2">03SUJ4</strain>
    </source>
</reference>
<gene>
    <name evidence="1" type="ORF">ACK2TP_00390</name>
</gene>
<accession>A0ABW9KG72</accession>